<name>A0A654M1Z7_9ARCH</name>
<protein>
    <submittedName>
        <fullName evidence="1">Uncharacterized protein</fullName>
    </submittedName>
</protein>
<evidence type="ECO:0000313" key="1">
    <source>
        <dbReference type="EMBL" id="ALI37197.1"/>
    </source>
</evidence>
<reference evidence="2" key="1">
    <citation type="submission" date="2015-10" db="EMBL/GenBank/DDBJ databases">
        <title>Niche specialization of a soil ammonia-oxidizing archaeon, Candidatus Nitrosocosmicus oleophilus.</title>
        <authorList>
            <person name="Jung M.-Y."/>
            <person name="Rhee S.-K."/>
        </authorList>
    </citation>
    <scope>NUCLEOTIDE SEQUENCE [LARGE SCALE GENOMIC DNA]</scope>
    <source>
        <strain evidence="2">MY3</strain>
    </source>
</reference>
<dbReference type="EMBL" id="CP012850">
    <property type="protein sequence ID" value="ALI37197.1"/>
    <property type="molecule type" value="Genomic_DNA"/>
</dbReference>
<evidence type="ECO:0000313" key="2">
    <source>
        <dbReference type="Proteomes" id="UP000058925"/>
    </source>
</evidence>
<organism evidence="1 2">
    <name type="scientific">Candidatus Nitrosocosmicus oleophilus</name>
    <dbReference type="NCBI Taxonomy" id="1353260"/>
    <lineage>
        <taxon>Archaea</taxon>
        <taxon>Nitrososphaerota</taxon>
        <taxon>Nitrososphaeria</taxon>
        <taxon>Nitrososphaerales</taxon>
        <taxon>Nitrososphaeraceae</taxon>
        <taxon>Candidatus Nitrosocosmicus</taxon>
    </lineage>
</organism>
<keyword evidence="2" id="KW-1185">Reference proteome</keyword>
<proteinExistence type="predicted"/>
<gene>
    <name evidence="1" type="ORF">NMY3_03010</name>
</gene>
<sequence>MKKIKSRPDDYIQASNQSLNSQKVFPSLRINSLQKNGFDVHTLLLSYPKNI</sequence>
<accession>A0A654M1Z7</accession>
<dbReference type="Proteomes" id="UP000058925">
    <property type="component" value="Chromosome"/>
</dbReference>
<dbReference type="KEGG" id="taa:NMY3_03010"/>
<dbReference type="AlphaFoldDB" id="A0A654M1Z7"/>